<accession>A0A7J4MU38</accession>
<dbReference type="EMBL" id="DUHT01000005">
    <property type="protein sequence ID" value="HIH64115.1"/>
    <property type="molecule type" value="Genomic_DNA"/>
</dbReference>
<dbReference type="GO" id="GO:0008168">
    <property type="term" value="F:methyltransferase activity"/>
    <property type="evidence" value="ECO:0007669"/>
    <property type="project" value="UniProtKB-KW"/>
</dbReference>
<protein>
    <submittedName>
        <fullName evidence="1">Methyltransferase</fullName>
    </submittedName>
</protein>
<gene>
    <name evidence="1" type="ORF">HA285_00675</name>
</gene>
<organism evidence="1 2">
    <name type="scientific">Methanothermobacter thermautotrophicus</name>
    <name type="common">Methanobacterium thermoformicicum</name>
    <dbReference type="NCBI Taxonomy" id="145262"/>
    <lineage>
        <taxon>Archaea</taxon>
        <taxon>Methanobacteriati</taxon>
        <taxon>Methanobacteriota</taxon>
        <taxon>Methanomada group</taxon>
        <taxon>Methanobacteria</taxon>
        <taxon>Methanobacteriales</taxon>
        <taxon>Methanobacteriaceae</taxon>
        <taxon>Methanothermobacter</taxon>
    </lineage>
</organism>
<evidence type="ECO:0000313" key="2">
    <source>
        <dbReference type="Proteomes" id="UP000538031"/>
    </source>
</evidence>
<feature type="non-terminal residue" evidence="1">
    <location>
        <position position="41"/>
    </location>
</feature>
<keyword evidence="1" id="KW-0808">Transferase</keyword>
<evidence type="ECO:0000313" key="1">
    <source>
        <dbReference type="EMBL" id="HIH64115.1"/>
    </source>
</evidence>
<keyword evidence="1" id="KW-0489">Methyltransferase</keyword>
<comment type="caution">
    <text evidence="1">The sequence shown here is derived from an EMBL/GenBank/DDBJ whole genome shotgun (WGS) entry which is preliminary data.</text>
</comment>
<dbReference type="AlphaFoldDB" id="A0A7J4MU38"/>
<reference evidence="2" key="1">
    <citation type="journal article" date="2020" name="bioRxiv">
        <title>A rank-normalized archaeal taxonomy based on genome phylogeny resolves widespread incomplete and uneven classifications.</title>
        <authorList>
            <person name="Rinke C."/>
            <person name="Chuvochina M."/>
            <person name="Mussig A.J."/>
            <person name="Chaumeil P.-A."/>
            <person name="Waite D.W."/>
            <person name="Whitman W.B."/>
            <person name="Parks D.H."/>
            <person name="Hugenholtz P."/>
        </authorList>
    </citation>
    <scope>NUCLEOTIDE SEQUENCE [LARGE SCALE GENOMIC DNA]</scope>
</reference>
<sequence>MYGGEGGAMRIVAGVGENRNMERAASLADFEVDLVHSEEEF</sequence>
<proteinExistence type="predicted"/>
<dbReference type="GO" id="GO:0032259">
    <property type="term" value="P:methylation"/>
    <property type="evidence" value="ECO:0007669"/>
    <property type="project" value="UniProtKB-KW"/>
</dbReference>
<dbReference type="Proteomes" id="UP000538031">
    <property type="component" value="Unassembled WGS sequence"/>
</dbReference>
<name>A0A7J4MU38_METTF</name>